<dbReference type="Gene3D" id="3.40.850.10">
    <property type="entry name" value="Kinesin motor domain"/>
    <property type="match status" value="1"/>
</dbReference>
<name>A0ABM1VVY6_APLCA</name>
<keyword evidence="14 21" id="KW-0505">Motor protein</keyword>
<evidence type="ECO:0000256" key="15">
    <source>
        <dbReference type="ARBA" id="ARBA00023203"/>
    </source>
</evidence>
<feature type="domain" description="Protein kinase" evidence="24">
    <location>
        <begin position="24"/>
        <end position="290"/>
    </location>
</feature>
<evidence type="ECO:0000256" key="18">
    <source>
        <dbReference type="ARBA" id="ARBA00023305"/>
    </source>
</evidence>
<feature type="region of interest" description="Disordered" evidence="23">
    <location>
        <begin position="1258"/>
        <end position="1315"/>
    </location>
</feature>
<evidence type="ECO:0000256" key="7">
    <source>
        <dbReference type="ARBA" id="ARBA00022606"/>
    </source>
</evidence>
<dbReference type="InterPro" id="IPR052409">
    <property type="entry name" value="Myosin-III_kinase_activity"/>
</dbReference>
<keyword evidence="13 21" id="KW-0518">Myosin</keyword>
<evidence type="ECO:0000313" key="27">
    <source>
        <dbReference type="RefSeq" id="XP_035826578.1"/>
    </source>
</evidence>
<feature type="compositionally biased region" description="Basic and acidic residues" evidence="23">
    <location>
        <begin position="1593"/>
        <end position="1603"/>
    </location>
</feature>
<evidence type="ECO:0000256" key="23">
    <source>
        <dbReference type="SAM" id="MobiDB-lite"/>
    </source>
</evidence>
<dbReference type="EC" id="2.7.11.1" evidence="4"/>
<feature type="compositionally biased region" description="Low complexity" evidence="23">
    <location>
        <begin position="1604"/>
        <end position="1619"/>
    </location>
</feature>
<dbReference type="InterPro" id="IPR000048">
    <property type="entry name" value="IQ_motif_EF-hand-BS"/>
</dbReference>
<feature type="region of interest" description="Disordered" evidence="23">
    <location>
        <begin position="1396"/>
        <end position="1415"/>
    </location>
</feature>
<dbReference type="Proteomes" id="UP000694888">
    <property type="component" value="Unplaced"/>
</dbReference>
<keyword evidence="26" id="KW-1185">Reference proteome</keyword>
<dbReference type="Gene3D" id="1.10.10.820">
    <property type="match status" value="1"/>
</dbReference>
<feature type="domain" description="Myosin motor" evidence="25">
    <location>
        <begin position="339"/>
        <end position="1075"/>
    </location>
</feature>
<comment type="catalytic activity">
    <reaction evidence="20">
        <text>L-seryl-[protein] + ATP = O-phospho-L-seryl-[protein] + ADP + H(+)</text>
        <dbReference type="Rhea" id="RHEA:17989"/>
        <dbReference type="Rhea" id="RHEA-COMP:9863"/>
        <dbReference type="Rhea" id="RHEA-COMP:11604"/>
        <dbReference type="ChEBI" id="CHEBI:15378"/>
        <dbReference type="ChEBI" id="CHEBI:29999"/>
        <dbReference type="ChEBI" id="CHEBI:30616"/>
        <dbReference type="ChEBI" id="CHEBI:83421"/>
        <dbReference type="ChEBI" id="CHEBI:456216"/>
        <dbReference type="EC" id="2.7.11.1"/>
    </reaction>
</comment>
<evidence type="ECO:0000256" key="5">
    <source>
        <dbReference type="ARBA" id="ARBA00022490"/>
    </source>
</evidence>
<feature type="compositionally biased region" description="Polar residues" evidence="23">
    <location>
        <begin position="1282"/>
        <end position="1293"/>
    </location>
</feature>
<dbReference type="Pfam" id="PF00063">
    <property type="entry name" value="Myosin_head"/>
    <property type="match status" value="1"/>
</dbReference>
<evidence type="ECO:0000256" key="8">
    <source>
        <dbReference type="ARBA" id="ARBA00022679"/>
    </source>
</evidence>
<evidence type="ECO:0000313" key="26">
    <source>
        <dbReference type="Proteomes" id="UP000694888"/>
    </source>
</evidence>
<sequence>MFKLYSYTSDVLDFSKLEDPSETWALGETIGEGTYGAVYMGTHKATGEQVAIKVMENVSEVIEEIEEEYLVLRDLGDHANMPRFHGIYLRRNPHHEDQVWIVMELCGAGSVTELARHLLNQEQRMEPDLIAHIMKETLKVLDHLHYHQVIHRDVKGHNILITGQGQIKMVDFGVSGHLDFPNGRMKTHVGTPYWMAPEVIACEQQLEYSYDVRCDVWSLGITAIELADGKPPLGDLDPRRALFKIPRSPAPTLRHTDQWPAELNDFIAQCLVKDFEQRPDVPDLLKHPFIQKVPEDTSQLRKRLVSLTANMERKISEPEVTTKHGQLKPNRKSRREGPPTADNLTQLEVLDEETIVQQLELRYSADEIYTYIGDILLAVNPFVSLPIYTDEYIRRYMHAVKADNPPHIYAVADQAYQMMMHNKKHQCIVISGESGAGKTESANLLVQQLTQLGKAPNRTLEEKILQVNPLMEAFGNAKTVINDNSSRFGKYLEMFFTASSGTVIGAKITEYLLEKSRVINQAPGEQNFHIFYYVHDGLMSSDRQEEYHLKPRTLYKYIAEYTEKATDVSAVSINRVKFRAIEHCFDIIGFRHEDVTSVYAILAAILHTGNIEFVPKDSGYGGEASAVSNTDLITTVSQLLGLDFTDLLECLTTTGMVAKGEVIVRDNSIREACDSRDAMAKALYGRLFSWIVNRISSLLKPGRSQISDDECYVSGLLDIFGFENFKTNSFEQLCINIANEQIQYYFNQHIFAWELEEYKNEGIDAAEVNYVDNRPILDMFLSKPVGLLALLDEESHFPQSTDLTLVEKFQQNIKSPHYCKTKSSNVNFAIDHFAGKVEYDARGLLEKNRDRLPIEILNIMRLSENEVVKALFQTPLTKTGNLASGSLTSSSRSSRVGSPMSTSSSAINISSYNSKSTSSMGGSRIYSLLHTSSSTASSASMTRIQQTVATYFRFSLMDLLNKMVAGTPHFVRCLKPNDVKEPGNFQPARVTTQLRYTGVLETTRIRRQGYSHRIVFSEFLKRYHVLGFRHDEAVSVTGESCQILLERLGMSKWAIGKSKVFLKYYHVEELAQKYEEVCQKIVRVQAYIRMWLARSRFYQLRWKRDKAALMIQRHMRGFVVRRKFTAMNRKRHDAATTIQKMARGQQTRKKYQPILAQRREASVKIQSQVRRFLCRRRYSKMRLVREEEERVRQRQAEEESAQRIQRIFRMYRLKKKTNAIVEEHKTRELSATKIQAFFRMWRQKVVYRKLQRQKKLSQQKAAAQSQQAVSSNENMLERQDSSSKAVRTATSALASAVKDSPSRKKTSATDSPSKKVWERVSLQAVGEARIEQMKKMNDVKAIMPDRDALYYDSVSGDEMMVTGNNPPEVVLNGADIDTDYPDIDEEVMSFMHTHIHNSQKMESKTSSEPSTEDTARTQLSRLLLAKKVAEAFMANKPGPEAENDNENVAPPTEPQQAPSSDSMSGVSWDAPLLTAKENALAPDDYNENISGRISRHSEYSIEADLQTERDDLAEEDNAAELAKRLEEELTGSILALWQQRLTQSSSFEGDIEIEYASESETGSAGPPSPTPESSRPTVFPATRTSYAYTTTDNADRMLRRDRNGNSMGPGSSNSNPNAPVRLPISASADSNSALEEIRARLRKTKFDYSSDSRQRISDATPQTDYRAVLKKKGKV</sequence>
<dbReference type="SMART" id="SM00220">
    <property type="entry name" value="S_TKc"/>
    <property type="match status" value="1"/>
</dbReference>
<dbReference type="InterPro" id="IPR036961">
    <property type="entry name" value="Kinesin_motor_dom_sf"/>
</dbReference>
<evidence type="ECO:0000256" key="14">
    <source>
        <dbReference type="ARBA" id="ARBA00023175"/>
    </source>
</evidence>
<reference evidence="27" key="1">
    <citation type="submission" date="2025-08" db="UniProtKB">
        <authorList>
            <consortium name="RefSeq"/>
        </authorList>
    </citation>
    <scope>IDENTIFICATION</scope>
</reference>
<evidence type="ECO:0000256" key="19">
    <source>
        <dbReference type="ARBA" id="ARBA00047899"/>
    </source>
</evidence>
<feature type="compositionally biased region" description="Low complexity" evidence="23">
    <location>
        <begin position="884"/>
        <end position="908"/>
    </location>
</feature>
<keyword evidence="12 21" id="KW-0067">ATP-binding</keyword>
<dbReference type="PANTHER" id="PTHR46256">
    <property type="entry name" value="AGAP011099-PA"/>
    <property type="match status" value="1"/>
</dbReference>
<feature type="compositionally biased region" description="Basic residues" evidence="23">
    <location>
        <begin position="325"/>
        <end position="334"/>
    </location>
</feature>
<dbReference type="InterPro" id="IPR027417">
    <property type="entry name" value="P-loop_NTPase"/>
</dbReference>
<dbReference type="PROSITE" id="PS00107">
    <property type="entry name" value="PROTEIN_KINASE_ATP"/>
    <property type="match status" value="1"/>
</dbReference>
<dbReference type="PROSITE" id="PS50011">
    <property type="entry name" value="PROTEIN_KINASE_DOM"/>
    <property type="match status" value="1"/>
</dbReference>
<dbReference type="Gene3D" id="1.20.120.720">
    <property type="entry name" value="Myosin VI head, motor domain, U50 subdomain"/>
    <property type="match status" value="1"/>
</dbReference>
<protein>
    <recommendedName>
        <fullName evidence="4">non-specific serine/threonine protein kinase</fullName>
        <ecNumber evidence="4">2.7.11.1</ecNumber>
    </recommendedName>
</protein>
<keyword evidence="17" id="KW-0966">Cell projection</keyword>
<feature type="compositionally biased region" description="Low complexity" evidence="23">
    <location>
        <begin position="1258"/>
        <end position="1268"/>
    </location>
</feature>
<dbReference type="PROSITE" id="PS50096">
    <property type="entry name" value="IQ"/>
    <property type="match status" value="6"/>
</dbReference>
<evidence type="ECO:0000259" key="24">
    <source>
        <dbReference type="PROSITE" id="PS50011"/>
    </source>
</evidence>
<dbReference type="SUPFAM" id="SSF56112">
    <property type="entry name" value="Protein kinase-like (PK-like)"/>
    <property type="match status" value="1"/>
</dbReference>
<keyword evidence="8" id="KW-0808">Transferase</keyword>
<dbReference type="Gene3D" id="1.20.5.190">
    <property type="match status" value="2"/>
</dbReference>
<keyword evidence="10 21" id="KW-0547">Nucleotide-binding</keyword>
<keyword evidence="5" id="KW-0963">Cytoplasm</keyword>
<evidence type="ECO:0000256" key="4">
    <source>
        <dbReference type="ARBA" id="ARBA00012513"/>
    </source>
</evidence>
<dbReference type="SUPFAM" id="SSF52540">
    <property type="entry name" value="P-loop containing nucleoside triphosphate hydrolases"/>
    <property type="match status" value="1"/>
</dbReference>
<keyword evidence="7" id="KW-0716">Sensory transduction</keyword>
<dbReference type="GeneID" id="101851510"/>
<evidence type="ECO:0000256" key="1">
    <source>
        <dbReference type="ARBA" id="ARBA00004245"/>
    </source>
</evidence>
<feature type="region of interest" description="Disordered" evidence="23">
    <location>
        <begin position="315"/>
        <end position="342"/>
    </location>
</feature>
<dbReference type="Gene3D" id="1.10.510.10">
    <property type="entry name" value="Transferase(Phosphotransferase) domain 1"/>
    <property type="match status" value="1"/>
</dbReference>
<evidence type="ECO:0000256" key="6">
    <source>
        <dbReference type="ARBA" id="ARBA00022527"/>
    </source>
</evidence>
<evidence type="ECO:0000256" key="21">
    <source>
        <dbReference type="PROSITE-ProRule" id="PRU00782"/>
    </source>
</evidence>
<feature type="compositionally biased region" description="Polar residues" evidence="23">
    <location>
        <begin position="1454"/>
        <end position="1465"/>
    </location>
</feature>
<keyword evidence="15 21" id="KW-0009">Actin-binding</keyword>
<dbReference type="PROSITE" id="PS00108">
    <property type="entry name" value="PROTEIN_KINASE_ST"/>
    <property type="match status" value="1"/>
</dbReference>
<evidence type="ECO:0000256" key="10">
    <source>
        <dbReference type="ARBA" id="ARBA00022741"/>
    </source>
</evidence>
<feature type="region of interest" description="Disordered" evidence="23">
    <location>
        <begin position="1557"/>
        <end position="1631"/>
    </location>
</feature>
<feature type="compositionally biased region" description="Polar residues" evidence="23">
    <location>
        <begin position="1582"/>
        <end position="1592"/>
    </location>
</feature>
<evidence type="ECO:0000256" key="12">
    <source>
        <dbReference type="ARBA" id="ARBA00022840"/>
    </source>
</evidence>
<feature type="region of interest" description="Disordered" evidence="23">
    <location>
        <begin position="1436"/>
        <end position="1467"/>
    </location>
</feature>
<evidence type="ECO:0000256" key="2">
    <source>
        <dbReference type="ARBA" id="ARBA00004316"/>
    </source>
</evidence>
<dbReference type="InterPro" id="IPR011009">
    <property type="entry name" value="Kinase-like_dom_sf"/>
</dbReference>
<dbReference type="Pfam" id="PF00612">
    <property type="entry name" value="IQ"/>
    <property type="match status" value="5"/>
</dbReference>
<feature type="region of interest" description="Actin-binding" evidence="21">
    <location>
        <begin position="956"/>
        <end position="978"/>
    </location>
</feature>
<dbReference type="InterPro" id="IPR000719">
    <property type="entry name" value="Prot_kinase_dom"/>
</dbReference>
<feature type="binding site" evidence="22">
    <location>
        <position position="53"/>
    </location>
    <ligand>
        <name>ATP</name>
        <dbReference type="ChEBI" id="CHEBI:30616"/>
    </ligand>
</feature>
<comment type="subcellular location">
    <subcellularLocation>
        <location evidence="2">Cell projection</location>
    </subcellularLocation>
    <subcellularLocation>
        <location evidence="1">Cytoplasm</location>
        <location evidence="1">Cytoskeleton</location>
    </subcellularLocation>
</comment>
<accession>A0ABM1VVY6</accession>
<keyword evidence="6" id="KW-0723">Serine/threonine-protein kinase</keyword>
<feature type="binding site" evidence="21">
    <location>
        <begin position="432"/>
        <end position="439"/>
    </location>
    <ligand>
        <name>ATP</name>
        <dbReference type="ChEBI" id="CHEBI:30616"/>
    </ligand>
</feature>
<comment type="similarity">
    <text evidence="3">In the C-terminal section; belongs to the TRAFAC class myosin-kinesin ATPase superfamily. Myosin family.</text>
</comment>
<dbReference type="PROSITE" id="PS51456">
    <property type="entry name" value="MYOSIN_MOTOR"/>
    <property type="match status" value="1"/>
</dbReference>
<feature type="region of interest" description="Disordered" evidence="23">
    <location>
        <begin position="883"/>
        <end position="908"/>
    </location>
</feature>
<dbReference type="PRINTS" id="PR00193">
    <property type="entry name" value="MYOSINHEAVY"/>
</dbReference>
<keyword evidence="18" id="KW-0844">Vision</keyword>
<keyword evidence="11" id="KW-0418">Kinase</keyword>
<dbReference type="CDD" id="cd01379">
    <property type="entry name" value="MYSc_Myo3"/>
    <property type="match status" value="1"/>
</dbReference>
<evidence type="ECO:0000256" key="3">
    <source>
        <dbReference type="ARBA" id="ARBA00006998"/>
    </source>
</evidence>
<evidence type="ECO:0000256" key="17">
    <source>
        <dbReference type="ARBA" id="ARBA00023273"/>
    </source>
</evidence>
<dbReference type="InterPro" id="IPR036083">
    <property type="entry name" value="MYSc_Myo3"/>
</dbReference>
<dbReference type="InterPro" id="IPR001609">
    <property type="entry name" value="Myosin_head_motor_dom-like"/>
</dbReference>
<evidence type="ECO:0000256" key="13">
    <source>
        <dbReference type="ARBA" id="ARBA00023123"/>
    </source>
</evidence>
<keyword evidence="16" id="KW-0206">Cytoskeleton</keyword>
<dbReference type="Gene3D" id="3.30.200.20">
    <property type="entry name" value="Phosphorylase Kinase, domain 1"/>
    <property type="match status" value="1"/>
</dbReference>
<proteinExistence type="inferred from homology"/>
<evidence type="ECO:0000256" key="20">
    <source>
        <dbReference type="ARBA" id="ARBA00048679"/>
    </source>
</evidence>
<keyword evidence="9" id="KW-0677">Repeat</keyword>
<dbReference type="InterPro" id="IPR017441">
    <property type="entry name" value="Protein_kinase_ATP_BS"/>
</dbReference>
<comment type="catalytic activity">
    <reaction evidence="19">
        <text>L-threonyl-[protein] + ATP = O-phospho-L-threonyl-[protein] + ADP + H(+)</text>
        <dbReference type="Rhea" id="RHEA:46608"/>
        <dbReference type="Rhea" id="RHEA-COMP:11060"/>
        <dbReference type="Rhea" id="RHEA-COMP:11605"/>
        <dbReference type="ChEBI" id="CHEBI:15378"/>
        <dbReference type="ChEBI" id="CHEBI:30013"/>
        <dbReference type="ChEBI" id="CHEBI:30616"/>
        <dbReference type="ChEBI" id="CHEBI:61977"/>
        <dbReference type="ChEBI" id="CHEBI:456216"/>
        <dbReference type="EC" id="2.7.11.1"/>
    </reaction>
</comment>
<dbReference type="RefSeq" id="XP_035826578.1">
    <property type="nucleotide sequence ID" value="XM_035970685.1"/>
</dbReference>
<dbReference type="SMART" id="SM00015">
    <property type="entry name" value="IQ"/>
    <property type="match status" value="6"/>
</dbReference>
<evidence type="ECO:0000259" key="25">
    <source>
        <dbReference type="PROSITE" id="PS51456"/>
    </source>
</evidence>
<comment type="similarity">
    <text evidence="21">Belongs to the TRAFAC class myosin-kinesin ATPase superfamily. Myosin family.</text>
</comment>
<organism evidence="26 27">
    <name type="scientific">Aplysia californica</name>
    <name type="common">California sea hare</name>
    <dbReference type="NCBI Taxonomy" id="6500"/>
    <lineage>
        <taxon>Eukaryota</taxon>
        <taxon>Metazoa</taxon>
        <taxon>Spiralia</taxon>
        <taxon>Lophotrochozoa</taxon>
        <taxon>Mollusca</taxon>
        <taxon>Gastropoda</taxon>
        <taxon>Heterobranchia</taxon>
        <taxon>Euthyneura</taxon>
        <taxon>Tectipleura</taxon>
        <taxon>Aplysiida</taxon>
        <taxon>Aplysioidea</taxon>
        <taxon>Aplysiidae</taxon>
        <taxon>Aplysia</taxon>
    </lineage>
</organism>
<dbReference type="PANTHER" id="PTHR46256:SF3">
    <property type="entry name" value="MYOSIN MOTOR DOMAIN-CONTAINING PROTEIN"/>
    <property type="match status" value="1"/>
</dbReference>
<evidence type="ECO:0000256" key="16">
    <source>
        <dbReference type="ARBA" id="ARBA00023212"/>
    </source>
</evidence>
<evidence type="ECO:0000256" key="11">
    <source>
        <dbReference type="ARBA" id="ARBA00022777"/>
    </source>
</evidence>
<dbReference type="Pfam" id="PF00069">
    <property type="entry name" value="Pkinase"/>
    <property type="match status" value="1"/>
</dbReference>
<evidence type="ECO:0000256" key="22">
    <source>
        <dbReference type="PROSITE-ProRule" id="PRU10141"/>
    </source>
</evidence>
<dbReference type="Gene3D" id="1.20.58.530">
    <property type="match status" value="1"/>
</dbReference>
<evidence type="ECO:0000256" key="9">
    <source>
        <dbReference type="ARBA" id="ARBA00022737"/>
    </source>
</evidence>
<dbReference type="Gene3D" id="6.20.240.20">
    <property type="match status" value="1"/>
</dbReference>
<dbReference type="InterPro" id="IPR008271">
    <property type="entry name" value="Ser/Thr_kinase_AS"/>
</dbReference>
<gene>
    <name evidence="27" type="primary">LOC101851510</name>
</gene>
<dbReference type="SMART" id="SM00242">
    <property type="entry name" value="MYSc"/>
    <property type="match status" value="1"/>
</dbReference>